<dbReference type="PANTHER" id="PTHR47495:SF2">
    <property type="entry name" value="ALDEHYDE DEHYDROGENASE"/>
    <property type="match status" value="1"/>
</dbReference>
<dbReference type="RefSeq" id="WP_211220711.1">
    <property type="nucleotide sequence ID" value="NZ_BMLI01000004.1"/>
</dbReference>
<keyword evidence="1" id="KW-1133">Transmembrane helix</keyword>
<dbReference type="Pfam" id="PF20256">
    <property type="entry name" value="MoCoBD_2"/>
    <property type="match status" value="2"/>
</dbReference>
<dbReference type="InterPro" id="IPR046867">
    <property type="entry name" value="AldOxase/xan_DH_MoCoBD2"/>
</dbReference>
<feature type="domain" description="Aldehyde oxidase/xanthine dehydrogenase a/b hammerhead" evidence="2">
    <location>
        <begin position="208"/>
        <end position="286"/>
    </location>
</feature>
<dbReference type="SMART" id="SM01008">
    <property type="entry name" value="Ald_Xan_dh_C"/>
    <property type="match status" value="1"/>
</dbReference>
<dbReference type="Gene3D" id="3.30.365.10">
    <property type="entry name" value="Aldehyde oxidase/xanthine dehydrogenase, molybdopterin binding domain"/>
    <property type="match status" value="4"/>
</dbReference>
<keyword evidence="1" id="KW-0812">Transmembrane</keyword>
<dbReference type="PIRSF" id="PIRSF036389">
    <property type="entry name" value="IOR_B"/>
    <property type="match status" value="1"/>
</dbReference>
<dbReference type="InterPro" id="IPR008274">
    <property type="entry name" value="AldOxase/xan_DH_MoCoBD1"/>
</dbReference>
<evidence type="ECO:0000256" key="1">
    <source>
        <dbReference type="SAM" id="Phobius"/>
    </source>
</evidence>
<dbReference type="EMBL" id="BMLI01000004">
    <property type="protein sequence ID" value="GGN12303.1"/>
    <property type="molecule type" value="Genomic_DNA"/>
</dbReference>
<sequence>MMEEILNFNRREFFRSSAILTTGLLVPFYSFGGKKFETAPDPSTLAPNSYLRIGTDGHVKVLLSRCELGQGIWTALPMLIAEELDADWRRVSAEHAPAAIEYYHTMYDTQRTGGSTSVVSEFDRYRKAGATARYLLVQAAAARYKTDMASCRTENGVVLVGGRKIAYGDLVQDAAKLTPPTDVPLKDPSAWKLIGKSTKRLDTPDKCNGKAIFGLDVRQPDALVAAVARNLIEGSKVKSYDREKALAIPGVKEVVPIPQGVAVLADNFWTARRGRDALNVQWDLGEYASLSSEGIWADYRSRADKGGIVAVEAGDVDKTLASAAKVVSVEYYQPFIAHAPMEPLNATVRLGSSKCEVWTGTQTQTDDQNAAAEITGLPKEQVFIHTVFLGGSFGRRNITRSDFVREAVEVAKASGKTVKTVWTREDDIQGGRYRPAFLHRFKVGLDKEGRPIAWKQVSVGQSVMTGGPFEKVAVINGVDQYSIEGMQQAVHVKALENKKIEVNTTVLPIGIDNWRAVGLSHTIFAMESLSDEMAHAAGKDPLDYRLMLYRDEPRLAGVLSLVKEKSGWGKTMPKGRGLGVAAFKGMGSFAALVADVTVNGKELKVHKFTCVVDCGIAVNPDGILAQVESSVGHGLSATLYSEVTLKDGKVLQHNFYDYKSLRIEEMPEVEIHIVPSREKPGGIGEAAVGQVMPAVTNAIYAATGKRIRSLPVYSNL</sequence>
<organism evidence="3 4">
    <name type="scientific">Dyadobacter beijingensis</name>
    <dbReference type="NCBI Taxonomy" id="365489"/>
    <lineage>
        <taxon>Bacteria</taxon>
        <taxon>Pseudomonadati</taxon>
        <taxon>Bacteroidota</taxon>
        <taxon>Cytophagia</taxon>
        <taxon>Cytophagales</taxon>
        <taxon>Spirosomataceae</taxon>
        <taxon>Dyadobacter</taxon>
    </lineage>
</organism>
<reference evidence="4" key="1">
    <citation type="journal article" date="2019" name="Int. J. Syst. Evol. Microbiol.">
        <title>The Global Catalogue of Microorganisms (GCM) 10K type strain sequencing project: providing services to taxonomists for standard genome sequencing and annotation.</title>
        <authorList>
            <consortium name="The Broad Institute Genomics Platform"/>
            <consortium name="The Broad Institute Genome Sequencing Center for Infectious Disease"/>
            <person name="Wu L."/>
            <person name="Ma J."/>
        </authorList>
    </citation>
    <scope>NUCLEOTIDE SEQUENCE [LARGE SCALE GENOMIC DNA]</scope>
    <source>
        <strain evidence="4">CGMCC 1.6375</strain>
    </source>
</reference>
<name>A0ABQ2ILA8_9BACT</name>
<dbReference type="PANTHER" id="PTHR47495">
    <property type="entry name" value="ALDEHYDE DEHYDROGENASE"/>
    <property type="match status" value="1"/>
</dbReference>
<keyword evidence="4" id="KW-1185">Reference proteome</keyword>
<comment type="caution">
    <text evidence="3">The sequence shown here is derived from an EMBL/GenBank/DDBJ whole genome shotgun (WGS) entry which is preliminary data.</text>
</comment>
<dbReference type="InterPro" id="IPR012368">
    <property type="entry name" value="OxRdtase_Mopterin-bd_su_IorB"/>
</dbReference>
<dbReference type="InterPro" id="IPR037165">
    <property type="entry name" value="AldOxase/xan_DH_Mopterin-bd_sf"/>
</dbReference>
<dbReference type="InterPro" id="IPR052516">
    <property type="entry name" value="N-heterocyclic_Hydroxylase"/>
</dbReference>
<dbReference type="SUPFAM" id="SSF56003">
    <property type="entry name" value="Molybdenum cofactor-binding domain"/>
    <property type="match status" value="2"/>
</dbReference>
<accession>A0ABQ2ILA8</accession>
<evidence type="ECO:0000313" key="4">
    <source>
        <dbReference type="Proteomes" id="UP000632339"/>
    </source>
</evidence>
<proteinExistence type="predicted"/>
<dbReference type="InterPro" id="IPR000674">
    <property type="entry name" value="Ald_Oxase/Xan_DH_a/b"/>
</dbReference>
<keyword evidence="1" id="KW-0472">Membrane</keyword>
<evidence type="ECO:0000259" key="2">
    <source>
        <dbReference type="SMART" id="SM01008"/>
    </source>
</evidence>
<evidence type="ECO:0000313" key="3">
    <source>
        <dbReference type="EMBL" id="GGN12303.1"/>
    </source>
</evidence>
<dbReference type="Proteomes" id="UP000632339">
    <property type="component" value="Unassembled WGS sequence"/>
</dbReference>
<dbReference type="Pfam" id="PF02738">
    <property type="entry name" value="MoCoBD_1"/>
    <property type="match status" value="1"/>
</dbReference>
<feature type="transmembrane region" description="Helical" evidence="1">
    <location>
        <begin position="12"/>
        <end position="32"/>
    </location>
</feature>
<protein>
    <submittedName>
        <fullName evidence="3">Aldehyde oxidase</fullName>
    </submittedName>
</protein>
<gene>
    <name evidence="3" type="ORF">GCM10010967_55410</name>
</gene>